<keyword evidence="3" id="KW-1185">Reference proteome</keyword>
<dbReference type="Proteomes" id="UP000010472">
    <property type="component" value="Chromosome"/>
</dbReference>
<dbReference type="KEGG" id="cep:Cri9333_1147"/>
<evidence type="ECO:0000313" key="3">
    <source>
        <dbReference type="Proteomes" id="UP000010472"/>
    </source>
</evidence>
<protein>
    <submittedName>
        <fullName evidence="2">Uncharacterized protein</fullName>
    </submittedName>
</protein>
<evidence type="ECO:0000313" key="2">
    <source>
        <dbReference type="EMBL" id="AFZ12053.1"/>
    </source>
</evidence>
<organism evidence="2 3">
    <name type="scientific">Crinalium epipsammum PCC 9333</name>
    <dbReference type="NCBI Taxonomy" id="1173022"/>
    <lineage>
        <taxon>Bacteria</taxon>
        <taxon>Bacillati</taxon>
        <taxon>Cyanobacteriota</taxon>
        <taxon>Cyanophyceae</taxon>
        <taxon>Gomontiellales</taxon>
        <taxon>Gomontiellaceae</taxon>
        <taxon>Crinalium</taxon>
    </lineage>
</organism>
<name>K9VVE0_9CYAN</name>
<dbReference type="AlphaFoldDB" id="K9VVE0"/>
<sequence>MGTKLLLNIIEKLSSVQNQEEILIVMKYNKSFMASRKLIARGAVIVLFAGLVTACENQTAEKPDVIVVNPSPASPAPTTPAPATTTTATPTATPTTATSQTTTTTTTTTEPITDVTVIVTEPSPQSLVNRRVEFTNVKVQNVNGDRTFWVGQSNNQRLFVVLDPALDKGNAENKVAIKAGQLLDTTGTIKKMPTAAQAQKLWGLTAAEAQSIQNQTIYLQTDTINFKKTT</sequence>
<dbReference type="EMBL" id="CP003620">
    <property type="protein sequence ID" value="AFZ12053.1"/>
    <property type="molecule type" value="Genomic_DNA"/>
</dbReference>
<reference evidence="2 3" key="1">
    <citation type="submission" date="2012-06" db="EMBL/GenBank/DDBJ databases">
        <title>Finished chromosome of genome of Crinalium epipsammum PCC 9333.</title>
        <authorList>
            <consortium name="US DOE Joint Genome Institute"/>
            <person name="Gugger M."/>
            <person name="Coursin T."/>
            <person name="Rippka R."/>
            <person name="Tandeau De Marsac N."/>
            <person name="Huntemann M."/>
            <person name="Wei C.-L."/>
            <person name="Han J."/>
            <person name="Detter J.C."/>
            <person name="Han C."/>
            <person name="Tapia R."/>
            <person name="Davenport K."/>
            <person name="Daligault H."/>
            <person name="Erkkila T."/>
            <person name="Gu W."/>
            <person name="Munk A.C.C."/>
            <person name="Teshima H."/>
            <person name="Xu Y."/>
            <person name="Chain P."/>
            <person name="Chen A."/>
            <person name="Krypides N."/>
            <person name="Mavromatis K."/>
            <person name="Markowitz V."/>
            <person name="Szeto E."/>
            <person name="Ivanova N."/>
            <person name="Mikhailova N."/>
            <person name="Ovchinnikova G."/>
            <person name="Pagani I."/>
            <person name="Pati A."/>
            <person name="Goodwin L."/>
            <person name="Peters L."/>
            <person name="Pitluck S."/>
            <person name="Woyke T."/>
            <person name="Kerfeld C."/>
        </authorList>
    </citation>
    <scope>NUCLEOTIDE SEQUENCE [LARGE SCALE GENOMIC DNA]</scope>
    <source>
        <strain evidence="2 3">PCC 9333</strain>
    </source>
</reference>
<proteinExistence type="predicted"/>
<evidence type="ECO:0000256" key="1">
    <source>
        <dbReference type="SAM" id="MobiDB-lite"/>
    </source>
</evidence>
<accession>K9VVE0</accession>
<feature type="region of interest" description="Disordered" evidence="1">
    <location>
        <begin position="66"/>
        <end position="107"/>
    </location>
</feature>
<feature type="compositionally biased region" description="Low complexity" evidence="1">
    <location>
        <begin position="81"/>
        <end position="107"/>
    </location>
</feature>
<dbReference type="eggNOG" id="ENOG50342MA">
    <property type="taxonomic scope" value="Bacteria"/>
</dbReference>
<dbReference type="HOGENOM" id="CLU_1203180_0_0_3"/>
<gene>
    <name evidence="2" type="ORF">Cri9333_1147</name>
</gene>